<evidence type="ECO:0000313" key="1">
    <source>
        <dbReference type="EMBL" id="QRV15039.1"/>
    </source>
</evidence>
<dbReference type="Proteomes" id="UP000637819">
    <property type="component" value="Chromosome"/>
</dbReference>
<dbReference type="RefSeq" id="WP_204747656.1">
    <property type="nucleotide sequence ID" value="NZ_CP069188.1"/>
</dbReference>
<gene>
    <name evidence="1" type="ORF">JMJ58_19355</name>
</gene>
<dbReference type="KEGG" id="hsal:JMJ58_19355"/>
<dbReference type="EMBL" id="CP069188">
    <property type="protein sequence ID" value="QRV15039.1"/>
    <property type="molecule type" value="Genomic_DNA"/>
</dbReference>
<dbReference type="AlphaFoldDB" id="A0A8T8DZX3"/>
<organism evidence="1 2">
    <name type="scientific">Haloterrigena salifodinae</name>
    <dbReference type="NCBI Taxonomy" id="2675099"/>
    <lineage>
        <taxon>Archaea</taxon>
        <taxon>Methanobacteriati</taxon>
        <taxon>Methanobacteriota</taxon>
        <taxon>Stenosarchaea group</taxon>
        <taxon>Halobacteria</taxon>
        <taxon>Halobacteriales</taxon>
        <taxon>Natrialbaceae</taxon>
        <taxon>Haloterrigena</taxon>
    </lineage>
</organism>
<dbReference type="OrthoDB" id="196750at2157"/>
<keyword evidence="2" id="KW-1185">Reference proteome</keyword>
<protein>
    <submittedName>
        <fullName evidence="1">Uncharacterized protein</fullName>
    </submittedName>
</protein>
<name>A0A8T8DZX3_9EURY</name>
<dbReference type="GeneID" id="62877329"/>
<proteinExistence type="predicted"/>
<reference evidence="1 2" key="1">
    <citation type="submission" date="2021-01" db="EMBL/GenBank/DDBJ databases">
        <title>Genome Sequence and Methylation Pattern of Haloterrigena salifodinae BOL5-1, An Extremely Halophilic Archaeon from a Bolivian Salt Mine.</title>
        <authorList>
            <person name="DasSarma P."/>
            <person name="Anton B.P."/>
            <person name="DasSarma S.L."/>
            <person name="von Ehrenheim H.A.L."/>
            <person name="Martinez F.L."/>
            <person name="Guzman D."/>
            <person name="Roberts R.J."/>
            <person name="DasSarma S."/>
        </authorList>
    </citation>
    <scope>NUCLEOTIDE SEQUENCE [LARGE SCALE GENOMIC DNA]</scope>
    <source>
        <strain evidence="1 2">BOL5-1</strain>
    </source>
</reference>
<sequence length="254" mass="28927">MATQSVSGKTEAELKEIREDFNSRPRSDIYDFEDCFCLAKIPRQPEDYDGPARYCVKRDLDPDSRRCKFHGGAGHGNPETLDKYANLKHGMKATRKALLDTMTREGNEWQVELYEWVTEEWPEAYDVDTSADPNAEYEFHALALEIIRAERAEGWIFKEGEKGSKKIFGPDGSVHYEDVPHYLADMMQRQRKLIMRMEDNLGISRKARLKADETNEAADLIKSFAEVGASLITKSDKAYDPDEFGGPPSDESNS</sequence>
<evidence type="ECO:0000313" key="2">
    <source>
        <dbReference type="Proteomes" id="UP000637819"/>
    </source>
</evidence>
<accession>A0A8T8DZX3</accession>